<dbReference type="PANTHER" id="PTHR43586:SF15">
    <property type="entry name" value="BLR3095 PROTEIN"/>
    <property type="match status" value="1"/>
</dbReference>
<dbReference type="Pfam" id="PF00266">
    <property type="entry name" value="Aminotran_5"/>
    <property type="match status" value="1"/>
</dbReference>
<keyword evidence="2" id="KW-0456">Lyase</keyword>
<dbReference type="InterPro" id="IPR000192">
    <property type="entry name" value="Aminotrans_V_dom"/>
</dbReference>
<dbReference type="Gene3D" id="3.90.1150.10">
    <property type="entry name" value="Aspartate Aminotransferase, domain 1"/>
    <property type="match status" value="1"/>
</dbReference>
<keyword evidence="3" id="KW-1185">Reference proteome</keyword>
<dbReference type="SUPFAM" id="SSF53383">
    <property type="entry name" value="PLP-dependent transferases"/>
    <property type="match status" value="1"/>
</dbReference>
<protein>
    <submittedName>
        <fullName evidence="2">Selenocysteine lyase/cysteine desulfurase</fullName>
    </submittedName>
</protein>
<dbReference type="InterPro" id="IPR015424">
    <property type="entry name" value="PyrdxlP-dep_Trfase"/>
</dbReference>
<dbReference type="GO" id="GO:0016829">
    <property type="term" value="F:lyase activity"/>
    <property type="evidence" value="ECO:0007669"/>
    <property type="project" value="UniProtKB-KW"/>
</dbReference>
<comment type="caution">
    <text evidence="2">The sequence shown here is derived from an EMBL/GenBank/DDBJ whole genome shotgun (WGS) entry which is preliminary data.</text>
</comment>
<dbReference type="Gene3D" id="3.40.640.10">
    <property type="entry name" value="Type I PLP-dependent aspartate aminotransferase-like (Major domain)"/>
    <property type="match status" value="1"/>
</dbReference>
<reference evidence="2 3" key="1">
    <citation type="submission" date="2021-03" db="EMBL/GenBank/DDBJ databases">
        <title>Genomic Encyclopedia of Type Strains, Phase IV (KMG-IV): sequencing the most valuable type-strain genomes for metagenomic binning, comparative biology and taxonomic classification.</title>
        <authorList>
            <person name="Goeker M."/>
        </authorList>
    </citation>
    <scope>NUCLEOTIDE SEQUENCE [LARGE SCALE GENOMIC DNA]</scope>
    <source>
        <strain evidence="2 3">DSM 26048</strain>
    </source>
</reference>
<evidence type="ECO:0000313" key="2">
    <source>
        <dbReference type="EMBL" id="MBP1994837.1"/>
    </source>
</evidence>
<organism evidence="2 3">
    <name type="scientific">Paenibacillus eucommiae</name>
    <dbReference type="NCBI Taxonomy" id="1355755"/>
    <lineage>
        <taxon>Bacteria</taxon>
        <taxon>Bacillati</taxon>
        <taxon>Bacillota</taxon>
        <taxon>Bacilli</taxon>
        <taxon>Bacillales</taxon>
        <taxon>Paenibacillaceae</taxon>
        <taxon>Paenibacillus</taxon>
    </lineage>
</organism>
<evidence type="ECO:0000259" key="1">
    <source>
        <dbReference type="Pfam" id="PF00266"/>
    </source>
</evidence>
<feature type="domain" description="Aminotransferase class V" evidence="1">
    <location>
        <begin position="18"/>
        <end position="364"/>
    </location>
</feature>
<dbReference type="Proteomes" id="UP001519287">
    <property type="component" value="Unassembled WGS sequence"/>
</dbReference>
<sequence>MKPLIDKNQFLGLENCTWLFNGAETPPHQVVVDAFNDYINARAKGPEGREHNAAIETSCRAQVAQLLHGRPEDIAFMSNASEAISMIAQSLNLKAGDNIVINTLEFPSGVLPWLLLEEKGVEIRRVEHQNWQISVEDVLQAVDEHTKLVMTSHVSFISGARFDYRKLYSELKQTNALLLLDVTQSLGVIPVHMYEADFVVCSSYKWLLSVHGLGLLGINKERVEKFTPRAVGWRSVSDLFNPNRFHSFQLFDDARKFELGYPSFPTIYSLNATSALLLEIGIEKIEQHVLALGQLLIDELQKLGHQVLTPLQGDQRAGNISFAYDPAEEKAEQLKREKVYVWGGDHRLRASVHLFNDESDIQRFVSLLSQK</sequence>
<dbReference type="InterPro" id="IPR015422">
    <property type="entry name" value="PyrdxlP-dep_Trfase_small"/>
</dbReference>
<dbReference type="InterPro" id="IPR015421">
    <property type="entry name" value="PyrdxlP-dep_Trfase_major"/>
</dbReference>
<gene>
    <name evidence="2" type="ORF">J2Z66_006477</name>
</gene>
<accession>A0ABS4J4S5</accession>
<dbReference type="RefSeq" id="WP_209976662.1">
    <property type="nucleotide sequence ID" value="NZ_JAGGLB010000028.1"/>
</dbReference>
<name>A0ABS4J4S5_9BACL</name>
<dbReference type="EMBL" id="JAGGLB010000028">
    <property type="protein sequence ID" value="MBP1994837.1"/>
    <property type="molecule type" value="Genomic_DNA"/>
</dbReference>
<proteinExistence type="predicted"/>
<dbReference type="PANTHER" id="PTHR43586">
    <property type="entry name" value="CYSTEINE DESULFURASE"/>
    <property type="match status" value="1"/>
</dbReference>
<evidence type="ECO:0000313" key="3">
    <source>
        <dbReference type="Proteomes" id="UP001519287"/>
    </source>
</evidence>